<name>A0ABQ9NJ82_9PEZI</name>
<comment type="caution">
    <text evidence="2">The sequence shown here is derived from an EMBL/GenBank/DDBJ whole genome shotgun (WGS) entry which is preliminary data.</text>
</comment>
<proteinExistence type="predicted"/>
<evidence type="ECO:0000313" key="3">
    <source>
        <dbReference type="Proteomes" id="UP001172684"/>
    </source>
</evidence>
<organism evidence="2 3">
    <name type="scientific">Coniosporium apollinis</name>
    <dbReference type="NCBI Taxonomy" id="61459"/>
    <lineage>
        <taxon>Eukaryota</taxon>
        <taxon>Fungi</taxon>
        <taxon>Dikarya</taxon>
        <taxon>Ascomycota</taxon>
        <taxon>Pezizomycotina</taxon>
        <taxon>Dothideomycetes</taxon>
        <taxon>Dothideomycetes incertae sedis</taxon>
        <taxon>Coniosporium</taxon>
    </lineage>
</organism>
<sequence length="419" mass="46753">MIGINPTAADPTYTSPTGDVHAKYFHGVGLGGDFMSYLWDGAFATHAERDCTKVYDYIVQNFAPGHEVWMFGLSRGAYIVRSVAGMINNCGIISNSGNAALIGQVYRLYRSPYAVHEPSSVEMQRFRNIASHPVVTPIKFMGIFDTVGSRGIPQLNYDTGVGFVWPEFHDNLVSSAVEKVYHAVATHDRLWAFQPCLASRDTVKHAHRHDLKIYQKWFPGAHYDLARQEFQFLREGRRGLEGIASSIINRLSRTISPNDQLADLVLLWMLDSIRTERGGAIIRQNTAGRASNIDVIISGLQASLPHGRIGTGDMYANIFRYLPLWNLLSIPLSVVWLVNASLYQILLNPQDRVIPDPGNPMSPLVQNEVYDYTIADPNHGNSIIGNTARVGTLPQQDPRYPSRTFQNYATYMVATGRIP</sequence>
<feature type="domain" description="T6SS Phospholipase effector Tle1-like catalytic" evidence="1">
    <location>
        <begin position="22"/>
        <end position="271"/>
    </location>
</feature>
<dbReference type="Pfam" id="PF09994">
    <property type="entry name" value="T6SS_Tle1-like_cat"/>
    <property type="match status" value="1"/>
</dbReference>
<dbReference type="SUPFAM" id="SSF53474">
    <property type="entry name" value="alpha/beta-Hydrolases"/>
    <property type="match status" value="1"/>
</dbReference>
<protein>
    <recommendedName>
        <fullName evidence="1">T6SS Phospholipase effector Tle1-like catalytic domain-containing protein</fullName>
    </recommendedName>
</protein>
<evidence type="ECO:0000313" key="2">
    <source>
        <dbReference type="EMBL" id="KAJ9659482.1"/>
    </source>
</evidence>
<keyword evidence="3" id="KW-1185">Reference proteome</keyword>
<gene>
    <name evidence="2" type="ORF">H2201_007373</name>
</gene>
<dbReference type="EMBL" id="JAPDRL010000075">
    <property type="protein sequence ID" value="KAJ9659482.1"/>
    <property type="molecule type" value="Genomic_DNA"/>
</dbReference>
<reference evidence="2" key="1">
    <citation type="submission" date="2022-10" db="EMBL/GenBank/DDBJ databases">
        <title>Culturing micro-colonial fungi from biological soil crusts in the Mojave desert and describing Neophaeococcomyces mojavensis, and introducing the new genera and species Taxawa tesnikishii.</title>
        <authorList>
            <person name="Kurbessoian T."/>
            <person name="Stajich J.E."/>
        </authorList>
    </citation>
    <scope>NUCLEOTIDE SEQUENCE</scope>
    <source>
        <strain evidence="2">TK_1</strain>
    </source>
</reference>
<dbReference type="PANTHER" id="PTHR33840">
    <property type="match status" value="1"/>
</dbReference>
<evidence type="ECO:0000259" key="1">
    <source>
        <dbReference type="Pfam" id="PF09994"/>
    </source>
</evidence>
<accession>A0ABQ9NJ82</accession>
<dbReference type="InterPro" id="IPR029058">
    <property type="entry name" value="AB_hydrolase_fold"/>
</dbReference>
<dbReference type="PANTHER" id="PTHR33840:SF1">
    <property type="entry name" value="TLE1 PHOSPHOLIPASE DOMAIN-CONTAINING PROTEIN"/>
    <property type="match status" value="1"/>
</dbReference>
<dbReference type="Proteomes" id="UP001172684">
    <property type="component" value="Unassembled WGS sequence"/>
</dbReference>
<dbReference type="InterPro" id="IPR018712">
    <property type="entry name" value="Tle1-like_cat"/>
</dbReference>